<feature type="transmembrane region" description="Helical" evidence="8">
    <location>
        <begin position="202"/>
        <end position="224"/>
    </location>
</feature>
<comment type="caution">
    <text evidence="9">The sequence shown here is derived from an EMBL/GenBank/DDBJ whole genome shotgun (WGS) entry which is preliminary data.</text>
</comment>
<evidence type="ECO:0000256" key="2">
    <source>
        <dbReference type="ARBA" id="ARBA00009965"/>
    </source>
</evidence>
<organism evidence="9 10">
    <name type="scientific">Zingiber officinale</name>
    <name type="common">Ginger</name>
    <name type="synonym">Amomum zingiber</name>
    <dbReference type="NCBI Taxonomy" id="94328"/>
    <lineage>
        <taxon>Eukaryota</taxon>
        <taxon>Viridiplantae</taxon>
        <taxon>Streptophyta</taxon>
        <taxon>Embryophyta</taxon>
        <taxon>Tracheophyta</taxon>
        <taxon>Spermatophyta</taxon>
        <taxon>Magnoliopsida</taxon>
        <taxon>Liliopsida</taxon>
        <taxon>Zingiberales</taxon>
        <taxon>Zingiberaceae</taxon>
        <taxon>Zingiber</taxon>
    </lineage>
</organism>
<keyword evidence="10" id="KW-1185">Reference proteome</keyword>
<evidence type="ECO:0000256" key="1">
    <source>
        <dbReference type="ARBA" id="ARBA00004141"/>
    </source>
</evidence>
<sequence>MDRLGGNKHSAKNIRARIGPIRSKKQATVRWFKKDVADLIATGHEANAYGRVRIEEPFKRMENVARTVRWVELPKISNAFQNAHNKLSSGSVLSDRDSLLSLLTRPFLASKFQIEWIEEIPAMSNGKDVLGKSSSTVYAIALLASRQSSAITGTYAGQYIMQVGFLNMKMEKWLRNLMTRSIAITPSLIMSIISGSSGVGRLIIISLMVLSFELSFTLLSLLKFSSGQTKMGPHKSSIYIIVVSWILGLLRVAINIYFLSTSFVSWLIDSSLPAVANVLISIIVFPLMAVYILAVIYLTFRKETEVTFVDPLNSSHVNIESGGSFQVDGMSRFEVAPVREDHADIPLPD</sequence>
<gene>
    <name evidence="9" type="ORF">ZIOFF_045007</name>
</gene>
<reference evidence="9 10" key="1">
    <citation type="submission" date="2020-08" db="EMBL/GenBank/DDBJ databases">
        <title>Plant Genome Project.</title>
        <authorList>
            <person name="Zhang R.-G."/>
        </authorList>
    </citation>
    <scope>NUCLEOTIDE SEQUENCE [LARGE SCALE GENOMIC DNA]</scope>
    <source>
        <tissue evidence="9">Rhizome</tissue>
    </source>
</reference>
<keyword evidence="6" id="KW-0406">Ion transport</keyword>
<dbReference type="Proteomes" id="UP000734854">
    <property type="component" value="Unassembled WGS sequence"/>
</dbReference>
<comment type="similarity">
    <text evidence="2">Belongs to the NRAMP (TC 2.A.55) family.</text>
</comment>
<dbReference type="PANTHER" id="PTHR11706">
    <property type="entry name" value="SOLUTE CARRIER PROTEIN FAMILY 11 MEMBER"/>
    <property type="match status" value="1"/>
</dbReference>
<feature type="transmembrane region" description="Helical" evidence="8">
    <location>
        <begin position="278"/>
        <end position="300"/>
    </location>
</feature>
<proteinExistence type="inferred from homology"/>
<evidence type="ECO:0000256" key="4">
    <source>
        <dbReference type="ARBA" id="ARBA00022692"/>
    </source>
</evidence>
<keyword evidence="5 8" id="KW-1133">Transmembrane helix</keyword>
<dbReference type="Gene3D" id="1.10.1410.10">
    <property type="match status" value="1"/>
</dbReference>
<keyword evidence="4 8" id="KW-0812">Transmembrane</keyword>
<keyword evidence="3" id="KW-0813">Transport</keyword>
<protein>
    <submittedName>
        <fullName evidence="9">Uncharacterized protein</fullName>
    </submittedName>
</protein>
<evidence type="ECO:0000256" key="6">
    <source>
        <dbReference type="ARBA" id="ARBA00023065"/>
    </source>
</evidence>
<feature type="transmembrane region" description="Helical" evidence="8">
    <location>
        <begin position="177"/>
        <end position="196"/>
    </location>
</feature>
<evidence type="ECO:0000256" key="5">
    <source>
        <dbReference type="ARBA" id="ARBA00022989"/>
    </source>
</evidence>
<dbReference type="GO" id="GO:0005886">
    <property type="term" value="C:plasma membrane"/>
    <property type="evidence" value="ECO:0007669"/>
    <property type="project" value="TreeGrafter"/>
</dbReference>
<dbReference type="PANTHER" id="PTHR11706:SF77">
    <property type="entry name" value="METAL TRANSPORTER NRAMP5"/>
    <property type="match status" value="1"/>
</dbReference>
<evidence type="ECO:0000256" key="7">
    <source>
        <dbReference type="ARBA" id="ARBA00023136"/>
    </source>
</evidence>
<dbReference type="AlphaFoldDB" id="A0A8J5G737"/>
<name>A0A8J5G737_ZINOF</name>
<dbReference type="PRINTS" id="PR00447">
    <property type="entry name" value="NATRESASSCMP"/>
</dbReference>
<evidence type="ECO:0000313" key="9">
    <source>
        <dbReference type="EMBL" id="KAG6497119.1"/>
    </source>
</evidence>
<dbReference type="EMBL" id="JACMSC010000012">
    <property type="protein sequence ID" value="KAG6497119.1"/>
    <property type="molecule type" value="Genomic_DNA"/>
</dbReference>
<dbReference type="GO" id="GO:0034755">
    <property type="term" value="P:iron ion transmembrane transport"/>
    <property type="evidence" value="ECO:0007669"/>
    <property type="project" value="TreeGrafter"/>
</dbReference>
<dbReference type="Pfam" id="PF01566">
    <property type="entry name" value="Nramp"/>
    <property type="match status" value="1"/>
</dbReference>
<dbReference type="GO" id="GO:0005384">
    <property type="term" value="F:manganese ion transmembrane transporter activity"/>
    <property type="evidence" value="ECO:0007669"/>
    <property type="project" value="TreeGrafter"/>
</dbReference>
<dbReference type="InterPro" id="IPR001046">
    <property type="entry name" value="NRAMP_fam"/>
</dbReference>
<evidence type="ECO:0000256" key="3">
    <source>
        <dbReference type="ARBA" id="ARBA00022448"/>
    </source>
</evidence>
<keyword evidence="7 8" id="KW-0472">Membrane</keyword>
<evidence type="ECO:0000313" key="10">
    <source>
        <dbReference type="Proteomes" id="UP000734854"/>
    </source>
</evidence>
<dbReference type="GO" id="GO:0015086">
    <property type="term" value="F:cadmium ion transmembrane transporter activity"/>
    <property type="evidence" value="ECO:0007669"/>
    <property type="project" value="TreeGrafter"/>
</dbReference>
<evidence type="ECO:0000256" key="8">
    <source>
        <dbReference type="SAM" id="Phobius"/>
    </source>
</evidence>
<accession>A0A8J5G737</accession>
<comment type="subcellular location">
    <subcellularLocation>
        <location evidence="1">Membrane</location>
        <topology evidence="1">Multi-pass membrane protein</topology>
    </subcellularLocation>
</comment>
<feature type="transmembrane region" description="Helical" evidence="8">
    <location>
        <begin position="236"/>
        <end position="258"/>
    </location>
</feature>